<dbReference type="Proteomes" id="UP000499080">
    <property type="component" value="Unassembled WGS sequence"/>
</dbReference>
<dbReference type="AlphaFoldDB" id="A0A4Y2FEE5"/>
<gene>
    <name evidence="1" type="ORF">AVEN_49725_1</name>
</gene>
<name>A0A4Y2FEE5_ARAVE</name>
<sequence>MFRKLSGSSLFLPLNDGQSATARAGTNHKNPFYSAWNLFKLGLTAFGDPTCGVTKLTLQVFEMDSWELFCPYCPCSVNNTRRRKVIKHR</sequence>
<dbReference type="EMBL" id="BGPR01000880">
    <property type="protein sequence ID" value="GBM38856.1"/>
    <property type="molecule type" value="Genomic_DNA"/>
</dbReference>
<keyword evidence="2" id="KW-1185">Reference proteome</keyword>
<proteinExistence type="predicted"/>
<comment type="caution">
    <text evidence="1">The sequence shown here is derived from an EMBL/GenBank/DDBJ whole genome shotgun (WGS) entry which is preliminary data.</text>
</comment>
<evidence type="ECO:0000313" key="2">
    <source>
        <dbReference type="Proteomes" id="UP000499080"/>
    </source>
</evidence>
<protein>
    <submittedName>
        <fullName evidence="1">Uncharacterized protein</fullName>
    </submittedName>
</protein>
<evidence type="ECO:0000313" key="1">
    <source>
        <dbReference type="EMBL" id="GBM38856.1"/>
    </source>
</evidence>
<organism evidence="1 2">
    <name type="scientific">Araneus ventricosus</name>
    <name type="common">Orbweaver spider</name>
    <name type="synonym">Epeira ventricosa</name>
    <dbReference type="NCBI Taxonomy" id="182803"/>
    <lineage>
        <taxon>Eukaryota</taxon>
        <taxon>Metazoa</taxon>
        <taxon>Ecdysozoa</taxon>
        <taxon>Arthropoda</taxon>
        <taxon>Chelicerata</taxon>
        <taxon>Arachnida</taxon>
        <taxon>Araneae</taxon>
        <taxon>Araneomorphae</taxon>
        <taxon>Entelegynae</taxon>
        <taxon>Araneoidea</taxon>
        <taxon>Araneidae</taxon>
        <taxon>Araneus</taxon>
    </lineage>
</organism>
<reference evidence="1 2" key="1">
    <citation type="journal article" date="2019" name="Sci. Rep.">
        <title>Orb-weaving spider Araneus ventricosus genome elucidates the spidroin gene catalogue.</title>
        <authorList>
            <person name="Kono N."/>
            <person name="Nakamura H."/>
            <person name="Ohtoshi R."/>
            <person name="Moran D.A.P."/>
            <person name="Shinohara A."/>
            <person name="Yoshida Y."/>
            <person name="Fujiwara M."/>
            <person name="Mori M."/>
            <person name="Tomita M."/>
            <person name="Arakawa K."/>
        </authorList>
    </citation>
    <scope>NUCLEOTIDE SEQUENCE [LARGE SCALE GENOMIC DNA]</scope>
</reference>
<accession>A0A4Y2FEE5</accession>